<accession>A0A8B8AJ80</accession>
<evidence type="ECO:0000259" key="5">
    <source>
        <dbReference type="PROSITE" id="PS50016"/>
    </source>
</evidence>
<dbReference type="PROSITE" id="PS01359">
    <property type="entry name" value="ZF_PHD_1"/>
    <property type="match status" value="1"/>
</dbReference>
<dbReference type="Proteomes" id="UP000694844">
    <property type="component" value="Chromosome 6"/>
</dbReference>
<dbReference type="CDD" id="cd22343">
    <property type="entry name" value="PDDEXK_lambda_exonuclease-like"/>
    <property type="match status" value="1"/>
</dbReference>
<proteinExistence type="predicted"/>
<dbReference type="Pfam" id="PF00628">
    <property type="entry name" value="PHD"/>
    <property type="match status" value="1"/>
</dbReference>
<dbReference type="GO" id="GO:0008270">
    <property type="term" value="F:zinc ion binding"/>
    <property type="evidence" value="ECO:0007669"/>
    <property type="project" value="UniProtKB-KW"/>
</dbReference>
<dbReference type="PANTHER" id="PTHR47526">
    <property type="entry name" value="ATP-DEPENDENT DNA HELICASE"/>
    <property type="match status" value="1"/>
</dbReference>
<sequence>MYQYEENLPPDAKSRYQKKIEAAGILQCPYKEPAVRWINEPKKWPPTTYKDVYHYLIKSPRLFSPEAMETYRSLEAHTFFVSGWVQTVYHYTTDAGNYVLKADVRPSWRITEEPHHPWVAIKKDGQIITAHCDCMAGLGESCSHIGATLFKLEAAVRLGYTSSACTDIPCIWNQCFTKNVKPSEISKIKFYKQSAKEKILSSKKKSKPSHEPPSEMEQMRLLSGLASLHQNAVGLSTYKEYCQPFVGLGPTPKKQQLPQSLRQLYQASNACLSIEDFNNLCDTTVSNLKVSKEQAMYVEEVTRTQSLSTTWHDMRLGRITASVAGEVLHHTKNKPPSSLLKKICVPQEKSLQVPAIDWGRKHEEDALYLYSFIHHQGNSNLTTTPKGNIYLAAGAKSNHTNGSVSKCGLLIDDKRPFLGATPDGIVDCSCCGRGVIEIKCPYKYRDSGLQSAITDSSFSLCKDYSLNCQHKYYAQVQLQMHVYDVQYADFMIWTTTDCVISRVNRDGVFICEMLQKLESFWQECILPELLTRRLELKEALLPELPKQPLGPKQTFCICGTSNDTDSDMVGCDNCNEWFHIACLKLKRLPRSKTWYCKTCRHTMKQ</sequence>
<dbReference type="InterPro" id="IPR013083">
    <property type="entry name" value="Znf_RING/FYVE/PHD"/>
</dbReference>
<dbReference type="OrthoDB" id="10005682at2759"/>
<dbReference type="Pfam" id="PF09588">
    <property type="entry name" value="YqaJ"/>
    <property type="match status" value="1"/>
</dbReference>
<dbReference type="InterPro" id="IPR019080">
    <property type="entry name" value="YqaJ_viral_recombinase"/>
</dbReference>
<dbReference type="AlphaFoldDB" id="A0A8B8AJ80"/>
<keyword evidence="2 4" id="KW-0863">Zinc-finger</keyword>
<feature type="domain" description="SWIM-type" evidence="6">
    <location>
        <begin position="117"/>
        <end position="153"/>
    </location>
</feature>
<dbReference type="InterPro" id="IPR019787">
    <property type="entry name" value="Znf_PHD-finger"/>
</dbReference>
<evidence type="ECO:0000256" key="3">
    <source>
        <dbReference type="ARBA" id="ARBA00022833"/>
    </source>
</evidence>
<evidence type="ECO:0000256" key="2">
    <source>
        <dbReference type="ARBA" id="ARBA00022771"/>
    </source>
</evidence>
<gene>
    <name evidence="8" type="primary">LOC111102244</name>
</gene>
<dbReference type="GeneID" id="111102244"/>
<evidence type="ECO:0000313" key="8">
    <source>
        <dbReference type="RefSeq" id="XP_022290618.1"/>
    </source>
</evidence>
<dbReference type="Gene3D" id="3.90.320.10">
    <property type="match status" value="1"/>
</dbReference>
<dbReference type="PROSITE" id="PS50966">
    <property type="entry name" value="ZF_SWIM"/>
    <property type="match status" value="1"/>
</dbReference>
<evidence type="ECO:0000256" key="1">
    <source>
        <dbReference type="ARBA" id="ARBA00022723"/>
    </source>
</evidence>
<dbReference type="SUPFAM" id="SSF57903">
    <property type="entry name" value="FYVE/PHD zinc finger"/>
    <property type="match status" value="1"/>
</dbReference>
<keyword evidence="1" id="KW-0479">Metal-binding</keyword>
<evidence type="ECO:0000259" key="6">
    <source>
        <dbReference type="PROSITE" id="PS50966"/>
    </source>
</evidence>
<dbReference type="GO" id="GO:0006281">
    <property type="term" value="P:DNA repair"/>
    <property type="evidence" value="ECO:0007669"/>
    <property type="project" value="UniProtKB-ARBA"/>
</dbReference>
<dbReference type="InterPro" id="IPR019786">
    <property type="entry name" value="Zinc_finger_PHD-type_CS"/>
</dbReference>
<dbReference type="PROSITE" id="PS50016">
    <property type="entry name" value="ZF_PHD_2"/>
    <property type="match status" value="1"/>
</dbReference>
<keyword evidence="7" id="KW-1185">Reference proteome</keyword>
<evidence type="ECO:0000313" key="7">
    <source>
        <dbReference type="Proteomes" id="UP000694844"/>
    </source>
</evidence>
<protein>
    <submittedName>
        <fullName evidence="8">Uncharacterized protein LOC111102244</fullName>
    </submittedName>
</protein>
<feature type="domain" description="PHD-type" evidence="5">
    <location>
        <begin position="553"/>
        <end position="602"/>
    </location>
</feature>
<dbReference type="SUPFAM" id="SSF52980">
    <property type="entry name" value="Restriction endonuclease-like"/>
    <property type="match status" value="1"/>
</dbReference>
<dbReference type="PANTHER" id="PTHR47526:SF3">
    <property type="entry name" value="PHD-TYPE DOMAIN-CONTAINING PROTEIN"/>
    <property type="match status" value="1"/>
</dbReference>
<dbReference type="InterPro" id="IPR011604">
    <property type="entry name" value="PDDEXK-like_dom_sf"/>
</dbReference>
<dbReference type="InterPro" id="IPR001965">
    <property type="entry name" value="Znf_PHD"/>
</dbReference>
<dbReference type="RefSeq" id="XP_022290618.1">
    <property type="nucleotide sequence ID" value="XM_022434910.1"/>
</dbReference>
<dbReference type="Gene3D" id="3.30.40.10">
    <property type="entry name" value="Zinc/RING finger domain, C3HC4 (zinc finger)"/>
    <property type="match status" value="1"/>
</dbReference>
<organism evidence="7 8">
    <name type="scientific">Crassostrea virginica</name>
    <name type="common">Eastern oyster</name>
    <dbReference type="NCBI Taxonomy" id="6565"/>
    <lineage>
        <taxon>Eukaryota</taxon>
        <taxon>Metazoa</taxon>
        <taxon>Spiralia</taxon>
        <taxon>Lophotrochozoa</taxon>
        <taxon>Mollusca</taxon>
        <taxon>Bivalvia</taxon>
        <taxon>Autobranchia</taxon>
        <taxon>Pteriomorphia</taxon>
        <taxon>Ostreida</taxon>
        <taxon>Ostreoidea</taxon>
        <taxon>Ostreidae</taxon>
        <taxon>Crassostrea</taxon>
    </lineage>
</organism>
<reference evidence="8" key="1">
    <citation type="submission" date="2025-08" db="UniProtKB">
        <authorList>
            <consortium name="RefSeq"/>
        </authorList>
    </citation>
    <scope>IDENTIFICATION</scope>
    <source>
        <tissue evidence="8">Whole sample</tissue>
    </source>
</reference>
<keyword evidence="3" id="KW-0862">Zinc</keyword>
<evidence type="ECO:0000256" key="4">
    <source>
        <dbReference type="PROSITE-ProRule" id="PRU00325"/>
    </source>
</evidence>
<dbReference type="SMART" id="SM00249">
    <property type="entry name" value="PHD"/>
    <property type="match status" value="1"/>
</dbReference>
<dbReference type="InterPro" id="IPR011011">
    <property type="entry name" value="Znf_FYVE_PHD"/>
</dbReference>
<dbReference type="InterPro" id="IPR007527">
    <property type="entry name" value="Znf_SWIM"/>
</dbReference>
<dbReference type="InterPro" id="IPR011335">
    <property type="entry name" value="Restrct_endonuc-II-like"/>
</dbReference>
<dbReference type="KEGG" id="cvn:111102244"/>
<name>A0A8B8AJ80_CRAVI</name>